<dbReference type="GeneID" id="89923309"/>
<comment type="caution">
    <text evidence="1">The sequence shown here is derived from an EMBL/GenBank/DDBJ whole genome shotgun (WGS) entry which is preliminary data.</text>
</comment>
<evidence type="ECO:0000313" key="2">
    <source>
        <dbReference type="Proteomes" id="UP001337655"/>
    </source>
</evidence>
<dbReference type="RefSeq" id="XP_064661976.1">
    <property type="nucleotide sequence ID" value="XM_064799221.1"/>
</dbReference>
<proteinExistence type="predicted"/>
<keyword evidence="2" id="KW-1185">Reference proteome</keyword>
<accession>A0AAV9PM31</accession>
<evidence type="ECO:0000313" key="1">
    <source>
        <dbReference type="EMBL" id="KAK5173281.1"/>
    </source>
</evidence>
<dbReference type="AlphaFoldDB" id="A0AAV9PM31"/>
<sequence length="263" mass="29018">MSNKTLFTGTQSEQNTKAADELLAITTSLQNMTLKEKDARLSGPIAPADATSLASINDLLQAESVDISKREEAIESQEQAVSERGKELDEREKELIKRELDFIEREEDPVNLSQEGCKDILLGLRAGVASFALDLLYMTEGDLPGYKETVAANVKEMRQYAAFKDVIDEAVEDREGGVNIAEVKSEAQKLKVRKLREDCRKCGGTKKVISYYKAKRLAPVSNSKALLAQRGVAQSGTETLRWGDGWRGGLETWWQGQCAGNDA</sequence>
<organism evidence="1 2">
    <name type="scientific">Saxophila tyrrhenica</name>
    <dbReference type="NCBI Taxonomy" id="1690608"/>
    <lineage>
        <taxon>Eukaryota</taxon>
        <taxon>Fungi</taxon>
        <taxon>Dikarya</taxon>
        <taxon>Ascomycota</taxon>
        <taxon>Pezizomycotina</taxon>
        <taxon>Dothideomycetes</taxon>
        <taxon>Dothideomycetidae</taxon>
        <taxon>Mycosphaerellales</taxon>
        <taxon>Extremaceae</taxon>
        <taxon>Saxophila</taxon>
    </lineage>
</organism>
<dbReference type="Proteomes" id="UP001337655">
    <property type="component" value="Unassembled WGS sequence"/>
</dbReference>
<gene>
    <name evidence="1" type="ORF">LTR77_001962</name>
</gene>
<protein>
    <submittedName>
        <fullName evidence="1">Uncharacterized protein</fullName>
    </submittedName>
</protein>
<reference evidence="1 2" key="1">
    <citation type="submission" date="2023-08" db="EMBL/GenBank/DDBJ databases">
        <title>Black Yeasts Isolated from many extreme environments.</title>
        <authorList>
            <person name="Coleine C."/>
            <person name="Stajich J.E."/>
            <person name="Selbmann L."/>
        </authorList>
    </citation>
    <scope>NUCLEOTIDE SEQUENCE [LARGE SCALE GENOMIC DNA]</scope>
    <source>
        <strain evidence="1 2">CCFEE 5935</strain>
    </source>
</reference>
<name>A0AAV9PM31_9PEZI</name>
<dbReference type="EMBL" id="JAVRRT010000003">
    <property type="protein sequence ID" value="KAK5173281.1"/>
    <property type="molecule type" value="Genomic_DNA"/>
</dbReference>